<keyword evidence="1 2" id="KW-0129">CBS domain</keyword>
<proteinExistence type="predicted"/>
<dbReference type="SUPFAM" id="SSF54631">
    <property type="entry name" value="CBS-domain pair"/>
    <property type="match status" value="1"/>
</dbReference>
<dbReference type="PANTHER" id="PTHR43080:SF4">
    <property type="entry name" value="CRO-LIKE PROTEIN"/>
    <property type="match status" value="1"/>
</dbReference>
<dbReference type="SUPFAM" id="SSF47413">
    <property type="entry name" value="lambda repressor-like DNA-binding domains"/>
    <property type="match status" value="1"/>
</dbReference>
<evidence type="ECO:0000313" key="5">
    <source>
        <dbReference type="EMBL" id="AIE99771.1"/>
    </source>
</evidence>
<dbReference type="CDD" id="cd00093">
    <property type="entry name" value="HTH_XRE"/>
    <property type="match status" value="1"/>
</dbReference>
<feature type="domain" description="CBS" evidence="4">
    <location>
        <begin position="72"/>
        <end position="127"/>
    </location>
</feature>
<dbReference type="AlphaFoldDB" id="A0A075GCJ1"/>
<organism evidence="5">
    <name type="scientific">uncultured marine thaumarchaeote KM3_11_C04</name>
    <dbReference type="NCBI Taxonomy" id="1455990"/>
    <lineage>
        <taxon>Archaea</taxon>
        <taxon>Nitrososphaerota</taxon>
        <taxon>environmental samples</taxon>
    </lineage>
</organism>
<dbReference type="PANTHER" id="PTHR43080">
    <property type="entry name" value="CBS DOMAIN-CONTAINING PROTEIN CBSX3, MITOCHONDRIAL"/>
    <property type="match status" value="1"/>
</dbReference>
<reference evidence="5" key="1">
    <citation type="journal article" date="2014" name="Genome Biol. Evol.">
        <title>Pangenome evidence for extensive interdomain horizontal transfer affecting lineage core and shell genes in uncultured planktonic thaumarchaeota and euryarchaeota.</title>
        <authorList>
            <person name="Deschamps P."/>
            <person name="Zivanovic Y."/>
            <person name="Moreira D."/>
            <person name="Rodriguez-Valera F."/>
            <person name="Lopez-Garcia P."/>
        </authorList>
    </citation>
    <scope>NUCLEOTIDE SEQUENCE</scope>
</reference>
<dbReference type="EMBL" id="KF900572">
    <property type="protein sequence ID" value="AIE99771.1"/>
    <property type="molecule type" value="Genomic_DNA"/>
</dbReference>
<evidence type="ECO:0000256" key="1">
    <source>
        <dbReference type="ARBA" id="ARBA00023122"/>
    </source>
</evidence>
<dbReference type="InterPro" id="IPR000644">
    <property type="entry name" value="CBS_dom"/>
</dbReference>
<dbReference type="InterPro" id="IPR051257">
    <property type="entry name" value="Diverse_CBS-Domain"/>
</dbReference>
<evidence type="ECO:0000259" key="3">
    <source>
        <dbReference type="PROSITE" id="PS50943"/>
    </source>
</evidence>
<dbReference type="InterPro" id="IPR001387">
    <property type="entry name" value="Cro/C1-type_HTH"/>
</dbReference>
<dbReference type="SMART" id="SM00530">
    <property type="entry name" value="HTH_XRE"/>
    <property type="match status" value="1"/>
</dbReference>
<dbReference type="Pfam" id="PF00571">
    <property type="entry name" value="CBS"/>
    <property type="match status" value="2"/>
</dbReference>
<dbReference type="Pfam" id="PF01381">
    <property type="entry name" value="HTH_3"/>
    <property type="match status" value="1"/>
</dbReference>
<dbReference type="Gene3D" id="3.10.580.10">
    <property type="entry name" value="CBS-domain"/>
    <property type="match status" value="1"/>
</dbReference>
<dbReference type="InterPro" id="IPR046342">
    <property type="entry name" value="CBS_dom_sf"/>
</dbReference>
<dbReference type="PROSITE" id="PS51371">
    <property type="entry name" value="CBS"/>
    <property type="match status" value="1"/>
</dbReference>
<name>A0A075GCJ1_9ARCH</name>
<dbReference type="PIRSF" id="PIRSF037253">
    <property type="entry name" value="HTH_CBS_prd"/>
    <property type="match status" value="1"/>
</dbReference>
<dbReference type="Gene3D" id="1.10.260.40">
    <property type="entry name" value="lambda repressor-like DNA-binding domains"/>
    <property type="match status" value="1"/>
</dbReference>
<dbReference type="GO" id="GO:0003677">
    <property type="term" value="F:DNA binding"/>
    <property type="evidence" value="ECO:0007669"/>
    <property type="project" value="InterPro"/>
</dbReference>
<dbReference type="InterPro" id="IPR010982">
    <property type="entry name" value="Lambda_DNA-bd_dom_sf"/>
</dbReference>
<feature type="domain" description="HTH cro/C1-type" evidence="3">
    <location>
        <begin position="9"/>
        <end position="63"/>
    </location>
</feature>
<protein>
    <submittedName>
        <fullName evidence="5">Transcriptional regulator XRE family</fullName>
    </submittedName>
</protein>
<dbReference type="InterPro" id="IPR017158">
    <property type="entry name" value="Tscrpt-reg_CBS-contain_prd"/>
</dbReference>
<sequence>MSLPNLDSIKRQREKLHVSQKKLASMAGVSTSMINQIESGRSKPSYDTAKKIFGSLAILEGESSSHVAGEICKTPIEKMKPSQTINDAVKKMNEMAISQIPIFDGTEPVGVVSEEGLVKKLATTNASQWKKMQLKDVMTSVPPIVNYDTPTNTLGPLLQFTKCILVSKNSKIIGIITASDTLRMM</sequence>
<evidence type="ECO:0000256" key="2">
    <source>
        <dbReference type="PROSITE-ProRule" id="PRU00703"/>
    </source>
</evidence>
<accession>A0A075GCJ1</accession>
<dbReference type="PROSITE" id="PS50943">
    <property type="entry name" value="HTH_CROC1"/>
    <property type="match status" value="1"/>
</dbReference>
<evidence type="ECO:0000259" key="4">
    <source>
        <dbReference type="PROSITE" id="PS51371"/>
    </source>
</evidence>